<dbReference type="InterPro" id="IPR011825">
    <property type="entry name" value="23SrRNA_MeTrfase_RlmC"/>
</dbReference>
<evidence type="ECO:0000256" key="10">
    <source>
        <dbReference type="NCBIfam" id="TIGR02085"/>
    </source>
</evidence>
<keyword evidence="8 9" id="KW-0411">Iron-sulfur</keyword>
<dbReference type="InterPro" id="IPR030390">
    <property type="entry name" value="MeTrfase_TrmA_AS"/>
</dbReference>
<evidence type="ECO:0000256" key="9">
    <source>
        <dbReference type="HAMAP-Rule" id="MF_01012"/>
    </source>
</evidence>
<keyword evidence="5 9" id="KW-0949">S-adenosyl-L-methionine</keyword>
<evidence type="ECO:0000313" key="13">
    <source>
        <dbReference type="EMBL" id="MCT7940779.1"/>
    </source>
</evidence>
<evidence type="ECO:0000256" key="4">
    <source>
        <dbReference type="ARBA" id="ARBA00022679"/>
    </source>
</evidence>
<dbReference type="Gene3D" id="3.40.50.150">
    <property type="entry name" value="Vaccinia Virus protein VP39"/>
    <property type="match status" value="1"/>
</dbReference>
<dbReference type="GO" id="GO:0051539">
    <property type="term" value="F:4 iron, 4 sulfur cluster binding"/>
    <property type="evidence" value="ECO:0007669"/>
    <property type="project" value="UniProtKB-KW"/>
</dbReference>
<dbReference type="PROSITE" id="PS51687">
    <property type="entry name" value="SAM_MT_RNA_M5U"/>
    <property type="match status" value="1"/>
</dbReference>
<feature type="active site" evidence="12">
    <location>
        <position position="343"/>
    </location>
</feature>
<keyword evidence="1 9" id="KW-0004">4Fe-4S</keyword>
<evidence type="ECO:0000256" key="3">
    <source>
        <dbReference type="ARBA" id="ARBA00022603"/>
    </source>
</evidence>
<evidence type="ECO:0000256" key="12">
    <source>
        <dbReference type="PROSITE-ProRule" id="PRU10015"/>
    </source>
</evidence>
<reference evidence="13" key="1">
    <citation type="journal article" date="2023" name="Int. J. Syst. Evol. Microbiol.">
        <title>&lt;i&gt;Shewanella septentrionalis&lt;/i&gt; sp. nov. and &lt;i&gt;Shewanella holmiensis&lt;/i&gt; sp. nov., isolated from Baltic Sea water and sediments.</title>
        <authorList>
            <person name="Martin-Rodriguez A.J."/>
            <person name="Thorell K."/>
            <person name="Joffre E."/>
            <person name="Jensie-Markopoulos S."/>
            <person name="Moore E.R.B."/>
            <person name="Sjoling A."/>
        </authorList>
    </citation>
    <scope>NUCLEOTIDE SEQUENCE</scope>
    <source>
        <strain evidence="13">SP1S2-7</strain>
    </source>
</reference>
<dbReference type="InterPro" id="IPR010280">
    <property type="entry name" value="U5_MeTrfase_fam"/>
</dbReference>
<comment type="similarity">
    <text evidence="9">Belongs to the class I-like SAM-binding methyltransferase superfamily. RNA M5U methyltransferase family. RlmC subfamily.</text>
</comment>
<dbReference type="EMBL" id="JAMTCD010000002">
    <property type="protein sequence ID" value="MCT7940779.1"/>
    <property type="molecule type" value="Genomic_DNA"/>
</dbReference>
<dbReference type="SUPFAM" id="SSF53335">
    <property type="entry name" value="S-adenosyl-L-methionine-dependent methyltransferases"/>
    <property type="match status" value="1"/>
</dbReference>
<evidence type="ECO:0000256" key="6">
    <source>
        <dbReference type="ARBA" id="ARBA00022723"/>
    </source>
</evidence>
<dbReference type="Proteomes" id="UP001155546">
    <property type="component" value="Unassembled WGS sequence"/>
</dbReference>
<dbReference type="PROSITE" id="PS01230">
    <property type="entry name" value="TRMA_1"/>
    <property type="match status" value="1"/>
</dbReference>
<evidence type="ECO:0000256" key="1">
    <source>
        <dbReference type="ARBA" id="ARBA00022485"/>
    </source>
</evidence>
<dbReference type="EC" id="2.1.1.189" evidence="9 10"/>
<keyword evidence="3 9" id="KW-0489">Methyltransferase</keyword>
<dbReference type="GO" id="GO:0070041">
    <property type="term" value="F:rRNA (uridine-C5-)-methyltransferase activity"/>
    <property type="evidence" value="ECO:0007669"/>
    <property type="project" value="UniProtKB-UniRule"/>
</dbReference>
<dbReference type="InterPro" id="IPR030391">
    <property type="entry name" value="MeTrfase_TrmA_CS"/>
</dbReference>
<dbReference type="GO" id="GO:0005506">
    <property type="term" value="F:iron ion binding"/>
    <property type="evidence" value="ECO:0007669"/>
    <property type="project" value="UniProtKB-UniRule"/>
</dbReference>
<feature type="binding site" evidence="9">
    <location>
        <position position="10"/>
    </location>
    <ligand>
        <name>[4Fe-4S] cluster</name>
        <dbReference type="ChEBI" id="CHEBI:49883"/>
    </ligand>
</feature>
<keyword evidence="6 9" id="KW-0479">Metal-binding</keyword>
<evidence type="ECO:0000256" key="2">
    <source>
        <dbReference type="ARBA" id="ARBA00022552"/>
    </source>
</evidence>
<comment type="catalytic activity">
    <reaction evidence="9">
        <text>uridine(747) in 23S rRNA + S-adenosyl-L-methionine = 5-methyluridine(747) in 23S rRNA + S-adenosyl-L-homocysteine + H(+)</text>
        <dbReference type="Rhea" id="RHEA:42628"/>
        <dbReference type="Rhea" id="RHEA-COMP:10154"/>
        <dbReference type="Rhea" id="RHEA-COMP:10155"/>
        <dbReference type="ChEBI" id="CHEBI:15378"/>
        <dbReference type="ChEBI" id="CHEBI:57856"/>
        <dbReference type="ChEBI" id="CHEBI:59789"/>
        <dbReference type="ChEBI" id="CHEBI:65315"/>
        <dbReference type="ChEBI" id="CHEBI:74447"/>
        <dbReference type="EC" id="2.1.1.189"/>
    </reaction>
</comment>
<keyword evidence="7 9" id="KW-0408">Iron</keyword>
<dbReference type="PANTHER" id="PTHR11061:SF30">
    <property type="entry name" value="TRNA (URACIL(54)-C(5))-METHYLTRANSFERASE"/>
    <property type="match status" value="1"/>
</dbReference>
<feature type="binding site" evidence="9">
    <location>
        <position position="18"/>
    </location>
    <ligand>
        <name>[4Fe-4S] cluster</name>
        <dbReference type="ChEBI" id="CHEBI:49883"/>
    </ligand>
</feature>
<feature type="binding site" evidence="9 11">
    <location>
        <position position="269"/>
    </location>
    <ligand>
        <name>S-adenosyl-L-methionine</name>
        <dbReference type="ChEBI" id="CHEBI:59789"/>
    </ligand>
</feature>
<comment type="caution">
    <text evidence="13">The sequence shown here is derived from an EMBL/GenBank/DDBJ whole genome shotgun (WGS) entry which is preliminary data.</text>
</comment>
<dbReference type="Pfam" id="PF05958">
    <property type="entry name" value="tRNA_U5-meth_tr"/>
    <property type="match status" value="1"/>
</dbReference>
<dbReference type="CDD" id="cd02440">
    <property type="entry name" value="AdoMet_MTases"/>
    <property type="match status" value="1"/>
</dbReference>
<dbReference type="NCBIfam" id="TIGR02085">
    <property type="entry name" value="meth_trns_rumB"/>
    <property type="match status" value="1"/>
</dbReference>
<feature type="binding site" evidence="9">
    <location>
        <position position="21"/>
    </location>
    <ligand>
        <name>[4Fe-4S] cluster</name>
        <dbReference type="ChEBI" id="CHEBI:49883"/>
    </ligand>
</feature>
<protein>
    <recommendedName>
        <fullName evidence="9 10">23S rRNA (uracil(747)-C(5))-methyltransferase RlmC</fullName>
        <ecNumber evidence="9 10">2.1.1.189</ecNumber>
    </recommendedName>
    <alternativeName>
        <fullName evidence="9">23S rRNA(m5U747)-methyltransferase</fullName>
    </alternativeName>
</protein>
<sequence>MRIRLQVVKCEYFENGQCLSCRDIQTPISQQLQHKMIKLKQFFGSLPVAQWLDPIASQENHFRNKAKMVVLGAAHQPILGIVDPQGQPVSLCDCQLYPDDMQQLLQRLQHFVQTAGIPPYRVDKSKGELKFILLTRSYISGEFMLRFVLRSEQAIARIQRELPKLMADVPKISLVSVNLQPTHMAILEGEQEIFLTEQTRLADKFNDVPLYIRPKSFFQTNPAVAQQLYQTAREWVGAFKPQHIWDLFCGVGGFGLHCASHSIRLTGIEIEAEAIECAKMSATEMGLNNISFRALDSTDFANGVDVNDRPELIIVNPPRRGIGESLCRSLSEFAPNAILYSSCNPKSLVKDLAMISGYRITKVQLFDMFPHTDHYEVLVMLEKTPLSH</sequence>
<proteinExistence type="inferred from homology"/>
<feature type="active site" description="Nucleophile" evidence="9 11">
    <location>
        <position position="343"/>
    </location>
</feature>
<feature type="binding site" evidence="9">
    <location>
        <position position="94"/>
    </location>
    <ligand>
        <name>[4Fe-4S] cluster</name>
        <dbReference type="ChEBI" id="CHEBI:49883"/>
    </ligand>
</feature>
<gene>
    <name evidence="9 13" type="primary">rlmC</name>
    <name evidence="13" type="ORF">NE535_03030</name>
</gene>
<accession>A0A9X2WJU9</accession>
<keyword evidence="14" id="KW-1185">Reference proteome</keyword>
<organism evidence="13 14">
    <name type="scientific">Shewanella holmiensis</name>
    <dbReference type="NCBI Taxonomy" id="2952222"/>
    <lineage>
        <taxon>Bacteria</taxon>
        <taxon>Pseudomonadati</taxon>
        <taxon>Pseudomonadota</taxon>
        <taxon>Gammaproteobacteria</taxon>
        <taxon>Alteromonadales</taxon>
        <taxon>Shewanellaceae</taxon>
        <taxon>Shewanella</taxon>
    </lineage>
</organism>
<comment type="function">
    <text evidence="9">Catalyzes the formation of 5-methyl-uridine at position 747 (m5U747) in 23S rRNA.</text>
</comment>
<feature type="binding site" evidence="9 11">
    <location>
        <position position="316"/>
    </location>
    <ligand>
        <name>S-adenosyl-L-methionine</name>
        <dbReference type="ChEBI" id="CHEBI:59789"/>
    </ligand>
</feature>
<keyword evidence="4 9" id="KW-0808">Transferase</keyword>
<evidence type="ECO:0000256" key="8">
    <source>
        <dbReference type="ARBA" id="ARBA00023014"/>
    </source>
</evidence>
<feature type="binding site" evidence="9 11">
    <location>
        <position position="248"/>
    </location>
    <ligand>
        <name>S-adenosyl-L-methionine</name>
        <dbReference type="ChEBI" id="CHEBI:59789"/>
    </ligand>
</feature>
<evidence type="ECO:0000256" key="5">
    <source>
        <dbReference type="ARBA" id="ARBA00022691"/>
    </source>
</evidence>
<dbReference type="PROSITE" id="PS01231">
    <property type="entry name" value="TRMA_2"/>
    <property type="match status" value="1"/>
</dbReference>
<keyword evidence="2 9" id="KW-0698">rRNA processing</keyword>
<dbReference type="AlphaFoldDB" id="A0A9X2WJU9"/>
<dbReference type="HAMAP" id="MF_01012">
    <property type="entry name" value="23SrRNA_methyltr_RlmC"/>
    <property type="match status" value="1"/>
</dbReference>
<feature type="binding site" evidence="9 11">
    <location>
        <position position="219"/>
    </location>
    <ligand>
        <name>S-adenosyl-L-methionine</name>
        <dbReference type="ChEBI" id="CHEBI:59789"/>
    </ligand>
</feature>
<name>A0A9X2WJU9_9GAMM</name>
<dbReference type="PANTHER" id="PTHR11061">
    <property type="entry name" value="RNA M5U METHYLTRANSFERASE"/>
    <property type="match status" value="1"/>
</dbReference>
<evidence type="ECO:0000256" key="7">
    <source>
        <dbReference type="ARBA" id="ARBA00023004"/>
    </source>
</evidence>
<dbReference type="Gene3D" id="2.40.50.1070">
    <property type="match status" value="1"/>
</dbReference>
<evidence type="ECO:0000313" key="14">
    <source>
        <dbReference type="Proteomes" id="UP001155546"/>
    </source>
</evidence>
<evidence type="ECO:0000256" key="11">
    <source>
        <dbReference type="PROSITE-ProRule" id="PRU01024"/>
    </source>
</evidence>
<dbReference type="GO" id="GO:0070475">
    <property type="term" value="P:rRNA base methylation"/>
    <property type="evidence" value="ECO:0007669"/>
    <property type="project" value="TreeGrafter"/>
</dbReference>
<dbReference type="InterPro" id="IPR029063">
    <property type="entry name" value="SAM-dependent_MTases_sf"/>
</dbReference>